<protein>
    <recommendedName>
        <fullName evidence="4">Pre-mRNA-splicing factor 38B</fullName>
    </recommendedName>
</protein>
<organism evidence="2 3">
    <name type="scientific">Purpureocillium takamizusanense</name>
    <dbReference type="NCBI Taxonomy" id="2060973"/>
    <lineage>
        <taxon>Eukaryota</taxon>
        <taxon>Fungi</taxon>
        <taxon>Dikarya</taxon>
        <taxon>Ascomycota</taxon>
        <taxon>Pezizomycotina</taxon>
        <taxon>Sordariomycetes</taxon>
        <taxon>Hypocreomycetidae</taxon>
        <taxon>Hypocreales</taxon>
        <taxon>Ophiocordycipitaceae</taxon>
        <taxon>Purpureocillium</taxon>
    </lineage>
</organism>
<feature type="compositionally biased region" description="Basic residues" evidence="1">
    <location>
        <begin position="136"/>
        <end position="175"/>
    </location>
</feature>
<feature type="region of interest" description="Disordered" evidence="1">
    <location>
        <begin position="1"/>
        <end position="309"/>
    </location>
</feature>
<feature type="compositionally biased region" description="Basic and acidic residues" evidence="1">
    <location>
        <begin position="209"/>
        <end position="224"/>
    </location>
</feature>
<dbReference type="PANTHER" id="PTHR40132:SF1">
    <property type="entry name" value="PRE-MRNA-SPLICING FACTOR 38B"/>
    <property type="match status" value="1"/>
</dbReference>
<dbReference type="GeneID" id="72071872"/>
<dbReference type="RefSeq" id="XP_047847637.1">
    <property type="nucleotide sequence ID" value="XM_047991625.1"/>
</dbReference>
<proteinExistence type="predicted"/>
<evidence type="ECO:0000256" key="1">
    <source>
        <dbReference type="SAM" id="MobiDB-lite"/>
    </source>
</evidence>
<sequence length="309" mass="35268">MPRPNVRFLKKILRAGQRDAERAKEKEPQPTRAESSRSTRKPSRAAGEPTLRRRQMDGIRAILGGASRDPVPSRHHGERRGGDSTTRHGGSILRGGDHPKRHDRLIEHRHPSRDDELTSRRSRHDTHISGEERPCHHTTSRRSRSRSPRRRRSRSPERSRRRRDRSSSPRSKRASRQPAAASSDSDHENFGPAPPPTFKGRGTIGGAADLDRRFSSSYDPKMDVDPGSDGGDWDDTVEAYRDRLKLKQNQERRMRDAGFPEDQIRKMTQGEKTDKDVVWGKAGEKRDWDRGKDEGDTQPPTLFSEDYDG</sequence>
<dbReference type="PANTHER" id="PTHR40132">
    <property type="entry name" value="PRE-MRNA-SPLICING FACTOR 38B"/>
    <property type="match status" value="1"/>
</dbReference>
<evidence type="ECO:0000313" key="3">
    <source>
        <dbReference type="Proteomes" id="UP000829364"/>
    </source>
</evidence>
<reference evidence="2" key="1">
    <citation type="submission" date="2021-11" db="EMBL/GenBank/DDBJ databases">
        <title>Purpureocillium_takamizusanense_genome.</title>
        <authorList>
            <person name="Nguyen N.-H."/>
        </authorList>
    </citation>
    <scope>NUCLEOTIDE SEQUENCE</scope>
    <source>
        <strain evidence="2">PT3</strain>
    </source>
</reference>
<gene>
    <name evidence="2" type="ORF">JDV02_009927</name>
</gene>
<dbReference type="AlphaFoldDB" id="A0A9Q8VG47"/>
<name>A0A9Q8VG47_9HYPO</name>
<keyword evidence="3" id="KW-1185">Reference proteome</keyword>
<evidence type="ECO:0008006" key="4">
    <source>
        <dbReference type="Google" id="ProtNLM"/>
    </source>
</evidence>
<evidence type="ECO:0000313" key="2">
    <source>
        <dbReference type="EMBL" id="UNI24156.1"/>
    </source>
</evidence>
<dbReference type="Proteomes" id="UP000829364">
    <property type="component" value="Chromosome 11"/>
</dbReference>
<dbReference type="EMBL" id="CP086364">
    <property type="protein sequence ID" value="UNI24156.1"/>
    <property type="molecule type" value="Genomic_DNA"/>
</dbReference>
<dbReference type="OrthoDB" id="2431475at2759"/>
<accession>A0A9Q8VG47</accession>
<feature type="compositionally biased region" description="Basic and acidic residues" evidence="1">
    <location>
        <begin position="238"/>
        <end position="295"/>
    </location>
</feature>
<feature type="compositionally biased region" description="Basic and acidic residues" evidence="1">
    <location>
        <begin position="95"/>
        <end position="135"/>
    </location>
</feature>
<feature type="compositionally biased region" description="Basic and acidic residues" evidence="1">
    <location>
        <begin position="16"/>
        <end position="37"/>
    </location>
</feature>